<dbReference type="PATRIC" id="fig|1365251.3.peg.4971"/>
<evidence type="ECO:0000313" key="3">
    <source>
        <dbReference type="Proteomes" id="UP000076503"/>
    </source>
</evidence>
<feature type="compositionally biased region" description="Polar residues" evidence="1">
    <location>
        <begin position="1"/>
        <end position="26"/>
    </location>
</feature>
<dbReference type="EMBL" id="AUXZ01000130">
    <property type="protein sequence ID" value="KZN45380.1"/>
    <property type="molecule type" value="Genomic_DNA"/>
</dbReference>
<gene>
    <name evidence="2" type="ORF">N476_05020</name>
</gene>
<protein>
    <submittedName>
        <fullName evidence="2">Uncharacterized protein</fullName>
    </submittedName>
</protein>
<sequence>MTKSKITPRNNSANMPNANKGTPGTNRQHDQVHGNRSKQIQRRRQGKK</sequence>
<name>A0A167AH69_9GAMM</name>
<feature type="region of interest" description="Disordered" evidence="1">
    <location>
        <begin position="1"/>
        <end position="48"/>
    </location>
</feature>
<reference evidence="2 3" key="1">
    <citation type="submission" date="2013-07" db="EMBL/GenBank/DDBJ databases">
        <title>Comparative Genomic and Metabolomic Analysis of Twelve Strains of Pseudoalteromonas luteoviolacea.</title>
        <authorList>
            <person name="Vynne N.G."/>
            <person name="Mansson M."/>
            <person name="Gram L."/>
        </authorList>
    </citation>
    <scope>NUCLEOTIDE SEQUENCE [LARGE SCALE GENOMIC DNA]</scope>
    <source>
        <strain evidence="2 3">H33</strain>
    </source>
</reference>
<organism evidence="2 3">
    <name type="scientific">Pseudoalteromonas luteoviolacea H33</name>
    <dbReference type="NCBI Taxonomy" id="1365251"/>
    <lineage>
        <taxon>Bacteria</taxon>
        <taxon>Pseudomonadati</taxon>
        <taxon>Pseudomonadota</taxon>
        <taxon>Gammaproteobacteria</taxon>
        <taxon>Alteromonadales</taxon>
        <taxon>Pseudoalteromonadaceae</taxon>
        <taxon>Pseudoalteromonas</taxon>
    </lineage>
</organism>
<feature type="compositionally biased region" description="Basic residues" evidence="1">
    <location>
        <begin position="35"/>
        <end position="48"/>
    </location>
</feature>
<proteinExistence type="predicted"/>
<evidence type="ECO:0000256" key="1">
    <source>
        <dbReference type="SAM" id="MobiDB-lite"/>
    </source>
</evidence>
<accession>A0A167AH69</accession>
<evidence type="ECO:0000313" key="2">
    <source>
        <dbReference type="EMBL" id="KZN45380.1"/>
    </source>
</evidence>
<comment type="caution">
    <text evidence="2">The sequence shown here is derived from an EMBL/GenBank/DDBJ whole genome shotgun (WGS) entry which is preliminary data.</text>
</comment>
<dbReference type="Proteomes" id="UP000076503">
    <property type="component" value="Unassembled WGS sequence"/>
</dbReference>
<dbReference type="AlphaFoldDB" id="A0A167AH69"/>